<dbReference type="AlphaFoldDB" id="A0A9I9E972"/>
<name>A0A9I9E972_CUCME</name>
<dbReference type="EnsemblPlants" id="MELO3C030542.2.1">
    <property type="protein sequence ID" value="MELO3C030542.2.1"/>
    <property type="gene ID" value="MELO3C030542.2"/>
</dbReference>
<evidence type="ECO:0000259" key="1">
    <source>
        <dbReference type="Pfam" id="PF22037"/>
    </source>
</evidence>
<dbReference type="Pfam" id="PF22037">
    <property type="entry name" value="PSD13_N"/>
    <property type="match status" value="1"/>
</dbReference>
<dbReference type="Gramene" id="MELO3C030542.2.1">
    <property type="protein sequence ID" value="MELO3C030542.2.1"/>
    <property type="gene ID" value="MELO3C030542.2"/>
</dbReference>
<reference evidence="2" key="1">
    <citation type="submission" date="2023-03" db="UniProtKB">
        <authorList>
            <consortium name="EnsemblPlants"/>
        </authorList>
    </citation>
    <scope>IDENTIFICATION</scope>
</reference>
<accession>A0A9I9E972</accession>
<protein>
    <recommendedName>
        <fullName evidence="1">PSD13 N-terminal domain-containing protein</fullName>
    </recommendedName>
</protein>
<sequence length="66" mass="7476">MIGFADLAFDLSLFAFVGDNIYNIGELLGHPIILQMKLAPYNLFYMQKFKKEIVAGLSFEVTTKND</sequence>
<proteinExistence type="predicted"/>
<feature type="domain" description="PSD13 N-terminal" evidence="1">
    <location>
        <begin position="6"/>
        <end position="41"/>
    </location>
</feature>
<evidence type="ECO:0000313" key="2">
    <source>
        <dbReference type="EnsemblPlants" id="MELO3C030542.2.1"/>
    </source>
</evidence>
<dbReference type="InterPro" id="IPR054179">
    <property type="entry name" value="PSD13_N"/>
</dbReference>
<organism evidence="2">
    <name type="scientific">Cucumis melo</name>
    <name type="common">Muskmelon</name>
    <dbReference type="NCBI Taxonomy" id="3656"/>
    <lineage>
        <taxon>Eukaryota</taxon>
        <taxon>Viridiplantae</taxon>
        <taxon>Streptophyta</taxon>
        <taxon>Embryophyta</taxon>
        <taxon>Tracheophyta</taxon>
        <taxon>Spermatophyta</taxon>
        <taxon>Magnoliopsida</taxon>
        <taxon>eudicotyledons</taxon>
        <taxon>Gunneridae</taxon>
        <taxon>Pentapetalae</taxon>
        <taxon>rosids</taxon>
        <taxon>fabids</taxon>
        <taxon>Cucurbitales</taxon>
        <taxon>Cucurbitaceae</taxon>
        <taxon>Benincaseae</taxon>
        <taxon>Cucumis</taxon>
    </lineage>
</organism>